<proteinExistence type="predicted"/>
<evidence type="ECO:0000313" key="1">
    <source>
        <dbReference type="EMBL" id="MBP1999731.1"/>
    </source>
</evidence>
<dbReference type="EMBL" id="JAGGLD010000001">
    <property type="protein sequence ID" value="MBP1999731.1"/>
    <property type="molecule type" value="Genomic_DNA"/>
</dbReference>
<comment type="caution">
    <text evidence="1">The sequence shown here is derived from an EMBL/GenBank/DDBJ whole genome shotgun (WGS) entry which is preliminary data.</text>
</comment>
<evidence type="ECO:0000313" key="2">
    <source>
        <dbReference type="Proteomes" id="UP001519288"/>
    </source>
</evidence>
<gene>
    <name evidence="1" type="ORF">J2Z69_000750</name>
</gene>
<accession>A0ABS4JDE2</accession>
<organism evidence="1 2">
    <name type="scientific">Paenibacillus shirakamiensis</name>
    <dbReference type="NCBI Taxonomy" id="1265935"/>
    <lineage>
        <taxon>Bacteria</taxon>
        <taxon>Bacillati</taxon>
        <taxon>Bacillota</taxon>
        <taxon>Bacilli</taxon>
        <taxon>Bacillales</taxon>
        <taxon>Paenibacillaceae</taxon>
        <taxon>Paenibacillus</taxon>
    </lineage>
</organism>
<reference evidence="1 2" key="1">
    <citation type="submission" date="2021-03" db="EMBL/GenBank/DDBJ databases">
        <title>Genomic Encyclopedia of Type Strains, Phase IV (KMG-IV): sequencing the most valuable type-strain genomes for metagenomic binning, comparative biology and taxonomic classification.</title>
        <authorList>
            <person name="Goeker M."/>
        </authorList>
    </citation>
    <scope>NUCLEOTIDE SEQUENCE [LARGE SCALE GENOMIC DNA]</scope>
    <source>
        <strain evidence="1 2">DSM 26806</strain>
    </source>
</reference>
<name>A0ABS4JDE2_9BACL</name>
<evidence type="ECO:0008006" key="3">
    <source>
        <dbReference type="Google" id="ProtNLM"/>
    </source>
</evidence>
<sequence>MPREAYRRTEDFRSRNKLLIACEEMDFTWSDSEVKEFVSMWKAGISIEQMAAKFERDPDEVLVLAIDRCRADSIGKRSGGARGVVSEGVAV</sequence>
<keyword evidence="2" id="KW-1185">Reference proteome</keyword>
<dbReference type="RefSeq" id="WP_209859231.1">
    <property type="nucleotide sequence ID" value="NZ_JAGGLD010000001.1"/>
</dbReference>
<dbReference type="Proteomes" id="UP001519288">
    <property type="component" value="Unassembled WGS sequence"/>
</dbReference>
<protein>
    <recommendedName>
        <fullName evidence="3">Helix-turn-helix domain containing protein</fullName>
    </recommendedName>
</protein>